<dbReference type="EMBL" id="WBJZ01000012">
    <property type="protein sequence ID" value="KAB1656338.1"/>
    <property type="molecule type" value="Genomic_DNA"/>
</dbReference>
<sequence>MRLSSLIDRCRDRSGLLGTSQDPRAVASRRALFRVVDSPTARNWDAASRVVVALRADGRPVSLWTALVETVDYPVMHHVPGTPWRTLPTRSELLDTIIVCALRAESLDAPL</sequence>
<evidence type="ECO:0000313" key="1">
    <source>
        <dbReference type="EMBL" id="KAB1656338.1"/>
    </source>
</evidence>
<keyword evidence="2" id="KW-1185">Reference proteome</keyword>
<name>A0A7J5BQM4_9MICO</name>
<gene>
    <name evidence="1" type="ORF">F8O01_10755</name>
</gene>
<dbReference type="RefSeq" id="WP_158040864.1">
    <property type="nucleotide sequence ID" value="NZ_JACCFV010000001.1"/>
</dbReference>
<proteinExistence type="predicted"/>
<protein>
    <submittedName>
        <fullName evidence="1">Uncharacterized protein</fullName>
    </submittedName>
</protein>
<evidence type="ECO:0000313" key="2">
    <source>
        <dbReference type="Proteomes" id="UP000467240"/>
    </source>
</evidence>
<reference evidence="1 2" key="1">
    <citation type="submission" date="2019-09" db="EMBL/GenBank/DDBJ databases">
        <title>Phylogeny of genus Pseudoclavibacter and closely related genus.</title>
        <authorList>
            <person name="Li Y."/>
        </authorList>
    </citation>
    <scope>NUCLEOTIDE SEQUENCE [LARGE SCALE GENOMIC DNA]</scope>
    <source>
        <strain evidence="1 2">DSM 23821</strain>
    </source>
</reference>
<organism evidence="1 2">
    <name type="scientific">Pseudoclavibacter chungangensis</name>
    <dbReference type="NCBI Taxonomy" id="587635"/>
    <lineage>
        <taxon>Bacteria</taxon>
        <taxon>Bacillati</taxon>
        <taxon>Actinomycetota</taxon>
        <taxon>Actinomycetes</taxon>
        <taxon>Micrococcales</taxon>
        <taxon>Microbacteriaceae</taxon>
        <taxon>Pseudoclavibacter</taxon>
    </lineage>
</organism>
<accession>A0A7J5BQM4</accession>
<dbReference type="Proteomes" id="UP000467240">
    <property type="component" value="Unassembled WGS sequence"/>
</dbReference>
<comment type="caution">
    <text evidence="1">The sequence shown here is derived from an EMBL/GenBank/DDBJ whole genome shotgun (WGS) entry which is preliminary data.</text>
</comment>
<dbReference type="AlphaFoldDB" id="A0A7J5BQM4"/>